<accession>A0A2A4G0I9</accession>
<organism evidence="1 2">
    <name type="scientific">Rhizorhabdus dicambivorans</name>
    <dbReference type="NCBI Taxonomy" id="1850238"/>
    <lineage>
        <taxon>Bacteria</taxon>
        <taxon>Pseudomonadati</taxon>
        <taxon>Pseudomonadota</taxon>
        <taxon>Alphaproteobacteria</taxon>
        <taxon>Sphingomonadales</taxon>
        <taxon>Sphingomonadaceae</taxon>
        <taxon>Rhizorhabdus</taxon>
    </lineage>
</organism>
<name>A0A2A4G0I9_9SPHN</name>
<proteinExistence type="predicted"/>
<dbReference type="GO" id="GO:0019867">
    <property type="term" value="C:outer membrane"/>
    <property type="evidence" value="ECO:0007669"/>
    <property type="project" value="InterPro"/>
</dbReference>
<protein>
    <recommendedName>
        <fullName evidence="3">Secreted (Periplasmic)-like protein</fullName>
    </recommendedName>
</protein>
<gene>
    <name evidence="1" type="ORF">COO09_04160</name>
</gene>
<dbReference type="OrthoDB" id="7471538at2"/>
<dbReference type="Pfam" id="PF04390">
    <property type="entry name" value="LptE"/>
    <property type="match status" value="1"/>
</dbReference>
<dbReference type="InterPro" id="IPR007485">
    <property type="entry name" value="LPS_assembly_LptE"/>
</dbReference>
<evidence type="ECO:0000313" key="2">
    <source>
        <dbReference type="Proteomes" id="UP000218934"/>
    </source>
</evidence>
<dbReference type="Proteomes" id="UP000218934">
    <property type="component" value="Unassembled WGS sequence"/>
</dbReference>
<reference evidence="1 2" key="1">
    <citation type="submission" date="2017-09" db="EMBL/GenBank/DDBJ databases">
        <title>The Catabolism of 3,6-Dichlorosalicylic acid is Initiated by the Cytochrome P450 Monooxygenase DsmABC in Rhizorhabdus dicambivorans Ndbn-20.</title>
        <authorList>
            <person name="Na L."/>
        </authorList>
    </citation>
    <scope>NUCLEOTIDE SEQUENCE [LARGE SCALE GENOMIC DNA]</scope>
    <source>
        <strain evidence="1 2">Ndbn-20m</strain>
    </source>
</reference>
<evidence type="ECO:0000313" key="1">
    <source>
        <dbReference type="EMBL" id="PCE43511.1"/>
    </source>
</evidence>
<dbReference type="RefSeq" id="WP_083215699.1">
    <property type="nucleotide sequence ID" value="NZ_CP023449.1"/>
</dbReference>
<dbReference type="GO" id="GO:0043165">
    <property type="term" value="P:Gram-negative-bacterium-type cell outer membrane assembly"/>
    <property type="evidence" value="ECO:0007669"/>
    <property type="project" value="InterPro"/>
</dbReference>
<dbReference type="AlphaFoldDB" id="A0A2A4G0I9"/>
<dbReference type="Gene3D" id="3.30.160.150">
    <property type="entry name" value="Lipoprotein like domain"/>
    <property type="match status" value="1"/>
</dbReference>
<dbReference type="EMBL" id="NWUF01000003">
    <property type="protein sequence ID" value="PCE43511.1"/>
    <property type="molecule type" value="Genomic_DNA"/>
</dbReference>
<evidence type="ECO:0008006" key="3">
    <source>
        <dbReference type="Google" id="ProtNLM"/>
    </source>
</evidence>
<comment type="caution">
    <text evidence="1">The sequence shown here is derived from an EMBL/GenBank/DDBJ whole genome shotgun (WGS) entry which is preliminary data.</text>
</comment>
<keyword evidence="2" id="KW-1185">Reference proteome</keyword>
<dbReference type="KEGG" id="rdi:CMV14_01840"/>
<sequence length="197" mass="21183">MSRFGQLASLLRSSRAKSRDVSAPQRVSTALDTNGLWLAFALFLTLPGCALRPLYGSGGDGSVAVALRSVEVAPIGGQRGWLVRNALNDRLHRQGETSARYRLEVELDDDITGLGIRQDNAISRERRTLRARYRLLDAATGGVLLDQTAAADAGIDVTGSEYATVAAEQTALERLSDTLADQIVARIATYAGRSRNP</sequence>